<accession>A0AAV5MHV8</accession>
<dbReference type="Proteomes" id="UP001054252">
    <property type="component" value="Unassembled WGS sequence"/>
</dbReference>
<dbReference type="EMBL" id="BPVZ01000284">
    <property type="protein sequence ID" value="GKV49097.1"/>
    <property type="molecule type" value="Genomic_DNA"/>
</dbReference>
<organism evidence="1 2">
    <name type="scientific">Rubroshorea leprosula</name>
    <dbReference type="NCBI Taxonomy" id="152421"/>
    <lineage>
        <taxon>Eukaryota</taxon>
        <taxon>Viridiplantae</taxon>
        <taxon>Streptophyta</taxon>
        <taxon>Embryophyta</taxon>
        <taxon>Tracheophyta</taxon>
        <taxon>Spermatophyta</taxon>
        <taxon>Magnoliopsida</taxon>
        <taxon>eudicotyledons</taxon>
        <taxon>Gunneridae</taxon>
        <taxon>Pentapetalae</taxon>
        <taxon>rosids</taxon>
        <taxon>malvids</taxon>
        <taxon>Malvales</taxon>
        <taxon>Dipterocarpaceae</taxon>
        <taxon>Rubroshorea</taxon>
    </lineage>
</organism>
<reference evidence="1 2" key="1">
    <citation type="journal article" date="2021" name="Commun. Biol.">
        <title>The genome of Shorea leprosula (Dipterocarpaceae) highlights the ecological relevance of drought in aseasonal tropical rainforests.</title>
        <authorList>
            <person name="Ng K.K.S."/>
            <person name="Kobayashi M.J."/>
            <person name="Fawcett J.A."/>
            <person name="Hatakeyama M."/>
            <person name="Paape T."/>
            <person name="Ng C.H."/>
            <person name="Ang C.C."/>
            <person name="Tnah L.H."/>
            <person name="Lee C.T."/>
            <person name="Nishiyama T."/>
            <person name="Sese J."/>
            <person name="O'Brien M.J."/>
            <person name="Copetti D."/>
            <person name="Mohd Noor M.I."/>
            <person name="Ong R.C."/>
            <person name="Putra M."/>
            <person name="Sireger I.Z."/>
            <person name="Indrioko S."/>
            <person name="Kosugi Y."/>
            <person name="Izuno A."/>
            <person name="Isagi Y."/>
            <person name="Lee S.L."/>
            <person name="Shimizu K.K."/>
        </authorList>
    </citation>
    <scope>NUCLEOTIDE SEQUENCE [LARGE SCALE GENOMIC DNA]</scope>
    <source>
        <strain evidence="1">214</strain>
    </source>
</reference>
<evidence type="ECO:0000313" key="2">
    <source>
        <dbReference type="Proteomes" id="UP001054252"/>
    </source>
</evidence>
<comment type="caution">
    <text evidence="1">The sequence shown here is derived from an EMBL/GenBank/DDBJ whole genome shotgun (WGS) entry which is preliminary data.</text>
</comment>
<name>A0AAV5MHV8_9ROSI</name>
<keyword evidence="2" id="KW-1185">Reference proteome</keyword>
<dbReference type="AlphaFoldDB" id="A0AAV5MHV8"/>
<evidence type="ECO:0000313" key="1">
    <source>
        <dbReference type="EMBL" id="GKV49097.1"/>
    </source>
</evidence>
<sequence length="213" mass="25265">MYWNIFSQTYEWDLAIDKIVNDLWNVTTRIKFKHELSELKAKCAKRNFQVKPPDMNPELWVRLVYLWTEDEINMNFDKFKMPTTRKIVFGNSVNPTEKIHLHHFSVDTSHMRKAMNSDEEYLPYGHLLTKFFEKWGIYLSKEQSEEITEDETLIETALKRMKFEKKDGTQVRINNPPEVEGPLGKVLDNIDLLSIQIEAELNSKFAAFEEKNE</sequence>
<protein>
    <submittedName>
        <fullName evidence="1">Uncharacterized protein</fullName>
    </submittedName>
</protein>
<gene>
    <name evidence="1" type="ORF">SLEP1_g55865</name>
</gene>
<proteinExistence type="predicted"/>